<gene>
    <name evidence="5" type="ORF">CKY39_10840</name>
</gene>
<dbReference type="GO" id="GO:0003700">
    <property type="term" value="F:DNA-binding transcription factor activity"/>
    <property type="evidence" value="ECO:0007669"/>
    <property type="project" value="InterPro"/>
</dbReference>
<organism evidence="5 6">
    <name type="scientific">Variovorax boronicumulans</name>
    <dbReference type="NCBI Taxonomy" id="436515"/>
    <lineage>
        <taxon>Bacteria</taxon>
        <taxon>Pseudomonadati</taxon>
        <taxon>Pseudomonadota</taxon>
        <taxon>Betaproteobacteria</taxon>
        <taxon>Burkholderiales</taxon>
        <taxon>Comamonadaceae</taxon>
        <taxon>Variovorax</taxon>
    </lineage>
</organism>
<dbReference type="PANTHER" id="PTHR47894">
    <property type="entry name" value="HTH-TYPE TRANSCRIPTIONAL REGULATOR GADX"/>
    <property type="match status" value="1"/>
</dbReference>
<proteinExistence type="predicted"/>
<dbReference type="PROSITE" id="PS01124">
    <property type="entry name" value="HTH_ARAC_FAMILY_2"/>
    <property type="match status" value="1"/>
</dbReference>
<dbReference type="SUPFAM" id="SSF46689">
    <property type="entry name" value="Homeodomain-like"/>
    <property type="match status" value="1"/>
</dbReference>
<keyword evidence="1" id="KW-0805">Transcription regulation</keyword>
<dbReference type="SMART" id="SM00342">
    <property type="entry name" value="HTH_ARAC"/>
    <property type="match status" value="1"/>
</dbReference>
<keyword evidence="2" id="KW-0238">DNA-binding</keyword>
<dbReference type="AlphaFoldDB" id="A0A250DGZ8"/>
<evidence type="ECO:0000256" key="2">
    <source>
        <dbReference type="ARBA" id="ARBA00023125"/>
    </source>
</evidence>
<dbReference type="InterPro" id="IPR018060">
    <property type="entry name" value="HTH_AraC"/>
</dbReference>
<dbReference type="Gene3D" id="1.10.10.60">
    <property type="entry name" value="Homeodomain-like"/>
    <property type="match status" value="1"/>
</dbReference>
<evidence type="ECO:0000313" key="5">
    <source>
        <dbReference type="EMBL" id="ATA53655.1"/>
    </source>
</evidence>
<dbReference type="GO" id="GO:0000976">
    <property type="term" value="F:transcription cis-regulatory region binding"/>
    <property type="evidence" value="ECO:0007669"/>
    <property type="project" value="TreeGrafter"/>
</dbReference>
<evidence type="ECO:0000259" key="4">
    <source>
        <dbReference type="PROSITE" id="PS01124"/>
    </source>
</evidence>
<feature type="domain" description="HTH araC/xylS-type" evidence="4">
    <location>
        <begin position="249"/>
        <end position="351"/>
    </location>
</feature>
<keyword evidence="3" id="KW-0804">Transcription</keyword>
<dbReference type="GO" id="GO:0005829">
    <property type="term" value="C:cytosol"/>
    <property type="evidence" value="ECO:0007669"/>
    <property type="project" value="TreeGrafter"/>
</dbReference>
<dbReference type="EMBL" id="CP023284">
    <property type="protein sequence ID" value="ATA53655.1"/>
    <property type="molecule type" value="Genomic_DNA"/>
</dbReference>
<accession>A0A250DGZ8</accession>
<dbReference type="Proteomes" id="UP000217154">
    <property type="component" value="Chromosome"/>
</dbReference>
<dbReference type="Pfam" id="PF12833">
    <property type="entry name" value="HTH_18"/>
    <property type="match status" value="1"/>
</dbReference>
<dbReference type="InterPro" id="IPR032687">
    <property type="entry name" value="AraC-type_N"/>
</dbReference>
<dbReference type="InterPro" id="IPR009057">
    <property type="entry name" value="Homeodomain-like_sf"/>
</dbReference>
<dbReference type="KEGG" id="vbo:CKY39_10840"/>
<name>A0A250DGZ8_9BURK</name>
<evidence type="ECO:0000256" key="1">
    <source>
        <dbReference type="ARBA" id="ARBA00023015"/>
    </source>
</evidence>
<dbReference type="PANTHER" id="PTHR47894:SF1">
    <property type="entry name" value="HTH-TYPE TRANSCRIPTIONAL REGULATOR VQSM"/>
    <property type="match status" value="1"/>
</dbReference>
<evidence type="ECO:0000313" key="6">
    <source>
        <dbReference type="Proteomes" id="UP000217154"/>
    </source>
</evidence>
<reference evidence="5 6" key="1">
    <citation type="submission" date="2017-09" db="EMBL/GenBank/DDBJ databases">
        <title>The diverse metabolic capabilities of V. boronicumulans make it an excellent choice for continued studies on novel biodegradation.</title>
        <authorList>
            <person name="Sun S."/>
        </authorList>
    </citation>
    <scope>NUCLEOTIDE SEQUENCE [LARGE SCALE GENOMIC DNA]</scope>
    <source>
        <strain evidence="5 6">J1</strain>
    </source>
</reference>
<protein>
    <submittedName>
        <fullName evidence="5">AraC family transcriptional regulator</fullName>
    </submittedName>
</protein>
<dbReference type="Pfam" id="PF12625">
    <property type="entry name" value="Arabinose_bd"/>
    <property type="match status" value="1"/>
</dbReference>
<sequence>MRRFPRTVHHPPPDFEPRVYTPQRIAAIVATLASDGIPAAQALAGSDLDEAALRAPGTRVSYGQTVTVLRNALALARNPTVALRAGARMHLTAYGMWGYALQSSPTFSALIEFAITYRRAIGPLADMHHDPARAPGTCSFEVLVSPDPRDLLYRFALAFTFAAHLTLARDLYGDGFGFTGLRLACPAPEHGASVWEAWFQCPVQFGQPDNALQFDEAWCTRAPRLHDPLTHAMASESCQQFVAGLAHAGGIAAAVRRKLVEQMPWRFPSIESMARTLALEPRTLRRRLATHGTTYRSILNEVRLRLAIEYLRKTRMTTEEIAERLGYSEAANFRHAFVRWTGTSPHAYRLSCAPC</sequence>
<evidence type="ECO:0000256" key="3">
    <source>
        <dbReference type="ARBA" id="ARBA00023163"/>
    </source>
</evidence>